<comment type="caution">
    <text evidence="8">The sequence shown here is derived from an EMBL/GenBank/DDBJ whole genome shotgun (WGS) entry which is preliminary data.</text>
</comment>
<keyword evidence="4" id="KW-0862">Zinc</keyword>
<dbReference type="EMBL" id="JAWQEG010003693">
    <property type="protein sequence ID" value="KAK3864931.1"/>
    <property type="molecule type" value="Genomic_DNA"/>
</dbReference>
<evidence type="ECO:0000256" key="3">
    <source>
        <dbReference type="ARBA" id="ARBA00022771"/>
    </source>
</evidence>
<name>A0AAE1F0W4_PETCI</name>
<sequence>MAFDDSGPEAERVCDRVSEEDVSESADLELPEGVNIETEIMLTKDENSRASQGVVTPTYKIDTKADCEWSTMKAKSTKVHQRPLKRRFNGIRFFQSSDASTHSNNNGYKKRKYSHNERARYYDDTSENKKHTHTTHFRPGHMSFGLRQALGLRRDELPLFVYRMRVHGYPPGWLREAEIRQKEIKVFDDRDENNGEKESSVSPLELEEGEIEPNTVRYHPRRIISYPGFNDPLPPGVRECGSKEEGEVSDEYSQDSINDLQLKRERLLLLIQMQEKSEEETSDNNYNNSETSLEENKLQDKELSKETGTSDYIIESRRLHRTQTLQVQLGTFIPESNTPYVSLPHAEKWSEDMSDYLPFDNLPDALGTWNKMKGVMRKVKNRTRDINTDHVK</sequence>
<feature type="domain" description="PSP proline-rich" evidence="7">
    <location>
        <begin position="134"/>
        <end position="186"/>
    </location>
</feature>
<dbReference type="Pfam" id="PF04046">
    <property type="entry name" value="PSP"/>
    <property type="match status" value="1"/>
</dbReference>
<feature type="compositionally biased region" description="Basic and acidic residues" evidence="6">
    <location>
        <begin position="294"/>
        <end position="305"/>
    </location>
</feature>
<comment type="subcellular location">
    <subcellularLocation>
        <location evidence="1">Nucleus</location>
    </subcellularLocation>
</comment>
<evidence type="ECO:0000313" key="8">
    <source>
        <dbReference type="EMBL" id="KAK3864931.1"/>
    </source>
</evidence>
<keyword evidence="9" id="KW-1185">Reference proteome</keyword>
<evidence type="ECO:0000256" key="5">
    <source>
        <dbReference type="ARBA" id="ARBA00023242"/>
    </source>
</evidence>
<gene>
    <name evidence="8" type="ORF">Pcinc_029420</name>
</gene>
<evidence type="ECO:0000256" key="6">
    <source>
        <dbReference type="SAM" id="MobiDB-lite"/>
    </source>
</evidence>
<feature type="compositionally biased region" description="Basic residues" evidence="6">
    <location>
        <begin position="130"/>
        <end position="139"/>
    </location>
</feature>
<feature type="region of interest" description="Disordered" evidence="6">
    <location>
        <begin position="120"/>
        <end position="140"/>
    </location>
</feature>
<feature type="compositionally biased region" description="Basic and acidic residues" evidence="6">
    <location>
        <begin position="9"/>
        <end position="19"/>
    </location>
</feature>
<evidence type="ECO:0000256" key="1">
    <source>
        <dbReference type="ARBA" id="ARBA00004123"/>
    </source>
</evidence>
<keyword evidence="5" id="KW-0539">Nucleus</keyword>
<keyword evidence="3" id="KW-0863">Zinc-finger</keyword>
<feature type="compositionally biased region" description="Basic and acidic residues" evidence="6">
    <location>
        <begin position="188"/>
        <end position="199"/>
    </location>
</feature>
<dbReference type="PANTHER" id="PTHR13316:SF0">
    <property type="entry name" value="ZINC FINGER CCHC DOMAIN-CONTAINING PROTEIN 8"/>
    <property type="match status" value="1"/>
</dbReference>
<dbReference type="SMART" id="SM00581">
    <property type="entry name" value="PSP"/>
    <property type="match status" value="1"/>
</dbReference>
<feature type="region of interest" description="Disordered" evidence="6">
    <location>
        <begin position="188"/>
        <end position="209"/>
    </location>
</feature>
<organism evidence="8 9">
    <name type="scientific">Petrolisthes cinctipes</name>
    <name type="common">Flat porcelain crab</name>
    <dbReference type="NCBI Taxonomy" id="88211"/>
    <lineage>
        <taxon>Eukaryota</taxon>
        <taxon>Metazoa</taxon>
        <taxon>Ecdysozoa</taxon>
        <taxon>Arthropoda</taxon>
        <taxon>Crustacea</taxon>
        <taxon>Multicrustacea</taxon>
        <taxon>Malacostraca</taxon>
        <taxon>Eumalacostraca</taxon>
        <taxon>Eucarida</taxon>
        <taxon>Decapoda</taxon>
        <taxon>Pleocyemata</taxon>
        <taxon>Anomura</taxon>
        <taxon>Galatheoidea</taxon>
        <taxon>Porcellanidae</taxon>
        <taxon>Petrolisthes</taxon>
    </lineage>
</organism>
<dbReference type="AlphaFoldDB" id="A0AAE1F0W4"/>
<keyword evidence="2" id="KW-0479">Metal-binding</keyword>
<proteinExistence type="predicted"/>
<dbReference type="InterPro" id="IPR006568">
    <property type="entry name" value="PSP_pro-rich"/>
</dbReference>
<feature type="region of interest" description="Disordered" evidence="6">
    <location>
        <begin position="227"/>
        <end position="255"/>
    </location>
</feature>
<evidence type="ECO:0000256" key="4">
    <source>
        <dbReference type="ARBA" id="ARBA00022833"/>
    </source>
</evidence>
<evidence type="ECO:0000256" key="2">
    <source>
        <dbReference type="ARBA" id="ARBA00022723"/>
    </source>
</evidence>
<accession>A0AAE1F0W4</accession>
<reference evidence="8" key="1">
    <citation type="submission" date="2023-10" db="EMBL/GenBank/DDBJ databases">
        <title>Genome assemblies of two species of porcelain crab, Petrolisthes cinctipes and Petrolisthes manimaculis (Anomura: Porcellanidae).</title>
        <authorList>
            <person name="Angst P."/>
        </authorList>
    </citation>
    <scope>NUCLEOTIDE SEQUENCE</scope>
    <source>
        <strain evidence="8">PB745_01</strain>
        <tissue evidence="8">Gill</tissue>
    </source>
</reference>
<feature type="region of interest" description="Disordered" evidence="6">
    <location>
        <begin position="1"/>
        <end position="27"/>
    </location>
</feature>
<dbReference type="PANTHER" id="PTHR13316">
    <property type="entry name" value="ZINC FINGER, CCHC DOMAIN CONTAINING 8"/>
    <property type="match status" value="1"/>
</dbReference>
<dbReference type="Proteomes" id="UP001286313">
    <property type="component" value="Unassembled WGS sequence"/>
</dbReference>
<protein>
    <recommendedName>
        <fullName evidence="7">PSP proline-rich domain-containing protein</fullName>
    </recommendedName>
</protein>
<feature type="compositionally biased region" description="Basic and acidic residues" evidence="6">
    <location>
        <begin position="120"/>
        <end position="129"/>
    </location>
</feature>
<dbReference type="GO" id="GO:0071013">
    <property type="term" value="C:catalytic step 2 spliceosome"/>
    <property type="evidence" value="ECO:0007669"/>
    <property type="project" value="TreeGrafter"/>
</dbReference>
<dbReference type="GO" id="GO:0003723">
    <property type="term" value="F:RNA binding"/>
    <property type="evidence" value="ECO:0007669"/>
    <property type="project" value="TreeGrafter"/>
</dbReference>
<feature type="region of interest" description="Disordered" evidence="6">
    <location>
        <begin position="275"/>
        <end position="306"/>
    </location>
</feature>
<dbReference type="InterPro" id="IPR052115">
    <property type="entry name" value="NEXT_complex_subunit_ZCCHC8"/>
</dbReference>
<dbReference type="GO" id="GO:0008270">
    <property type="term" value="F:zinc ion binding"/>
    <property type="evidence" value="ECO:0007669"/>
    <property type="project" value="UniProtKB-KW"/>
</dbReference>
<evidence type="ECO:0000313" key="9">
    <source>
        <dbReference type="Proteomes" id="UP001286313"/>
    </source>
</evidence>
<evidence type="ECO:0000259" key="7">
    <source>
        <dbReference type="SMART" id="SM00581"/>
    </source>
</evidence>